<evidence type="ECO:0000313" key="1">
    <source>
        <dbReference type="EMBL" id="CAG8853069.1"/>
    </source>
</evidence>
<dbReference type="EMBL" id="CAJVQB010119545">
    <property type="protein sequence ID" value="CAG8853069.1"/>
    <property type="molecule type" value="Genomic_DNA"/>
</dbReference>
<protein>
    <submittedName>
        <fullName evidence="1">31628_t:CDS:1</fullName>
    </submittedName>
</protein>
<evidence type="ECO:0000313" key="2">
    <source>
        <dbReference type="Proteomes" id="UP000789901"/>
    </source>
</evidence>
<dbReference type="Proteomes" id="UP000789901">
    <property type="component" value="Unassembled WGS sequence"/>
</dbReference>
<comment type="caution">
    <text evidence="1">The sequence shown here is derived from an EMBL/GenBank/DDBJ whole genome shotgun (WGS) entry which is preliminary data.</text>
</comment>
<reference evidence="1 2" key="1">
    <citation type="submission" date="2021-06" db="EMBL/GenBank/DDBJ databases">
        <authorList>
            <person name="Kallberg Y."/>
            <person name="Tangrot J."/>
            <person name="Rosling A."/>
        </authorList>
    </citation>
    <scope>NUCLEOTIDE SEQUENCE [LARGE SCALE GENOMIC DNA]</scope>
    <source>
        <strain evidence="1 2">120-4 pot B 10/14</strain>
    </source>
</reference>
<organism evidence="1 2">
    <name type="scientific">Gigaspora margarita</name>
    <dbReference type="NCBI Taxonomy" id="4874"/>
    <lineage>
        <taxon>Eukaryota</taxon>
        <taxon>Fungi</taxon>
        <taxon>Fungi incertae sedis</taxon>
        <taxon>Mucoromycota</taxon>
        <taxon>Glomeromycotina</taxon>
        <taxon>Glomeromycetes</taxon>
        <taxon>Diversisporales</taxon>
        <taxon>Gigasporaceae</taxon>
        <taxon>Gigaspora</taxon>
    </lineage>
</organism>
<gene>
    <name evidence="1" type="ORF">GMARGA_LOCUS41890</name>
</gene>
<accession>A0ABN7XCX7</accession>
<sequence length="59" mass="6874">SILDIPTCWNSTFHMIRCALDLKVVFEKILLTNEFSNLENIKLSQLDWVSFENIAAFLK</sequence>
<keyword evidence="2" id="KW-1185">Reference proteome</keyword>
<proteinExistence type="predicted"/>
<name>A0ABN7XCX7_GIGMA</name>
<feature type="non-terminal residue" evidence="1">
    <location>
        <position position="1"/>
    </location>
</feature>